<keyword evidence="1" id="KW-1133">Transmembrane helix</keyword>
<sequence>MNSLESLSEWLFAASLRASVLAVVILGVQAVSRRWLPAQWRYALWLPMLLVLVFPVLPSAPFGLFPRKMEEPGAVIIQSPDIPEMATPVAMEKSQSVAGHPNSVADLLPVAWLVGACVVFGAGFAGYHRSMRRIVKTSVAPNGSLLDEIHIAALEAGIGRLPRVLVSPKVESPAVTGMFRPSLLLPAGFPKGFNDEETRLILLHEFTHLKRRDLVVNGLACLLQALHWFNPILWFAFARLRVDREAACDASVLSLGTTDRRAAYGGALLKLEGGFPSCGLSLGFVGIFERTTGMKSRIREISSHRPAGLAGRMTGLSLITLLVMFGATKAEEPAPQEAVGKAPEPVPTGHEVIMKKLTTIVIPQVNAEDMSLEEIVGFLASRVKQLDTVEKDPEKKGINFTIRKNKGEDVVQAGHITMKKKNVLLIDVLKETADQSGMRFRVDDSGVTFLKAGQEMDDFVKVAPPPPAPQGKAGDFAMKLIIPRFEVEQVTLRAAVDLLNQQARELTKEGSVFPIVLDPSVDPDARTVEIRTRNAPLYINLRYLADQLKYTVTTDDKELRISRP</sequence>
<dbReference type="InterPro" id="IPR008756">
    <property type="entry name" value="Peptidase_M56"/>
</dbReference>
<evidence type="ECO:0000256" key="1">
    <source>
        <dbReference type="SAM" id="Phobius"/>
    </source>
</evidence>
<feature type="transmembrane region" description="Helical" evidence="1">
    <location>
        <begin position="214"/>
        <end position="237"/>
    </location>
</feature>
<name>A0A934R4M6_9BACT</name>
<feature type="domain" description="Peptidase M56" evidence="2">
    <location>
        <begin position="11"/>
        <end position="299"/>
    </location>
</feature>
<protein>
    <recommendedName>
        <fullName evidence="2">Peptidase M56 domain-containing protein</fullName>
    </recommendedName>
</protein>
<reference evidence="3" key="1">
    <citation type="submission" date="2021-01" db="EMBL/GenBank/DDBJ databases">
        <title>Modified the classification status of verrucomicrobia.</title>
        <authorList>
            <person name="Feng X."/>
        </authorList>
    </citation>
    <scope>NUCLEOTIDE SEQUENCE</scope>
    <source>
        <strain evidence="3">JCM 18052</strain>
    </source>
</reference>
<dbReference type="Proteomes" id="UP000600139">
    <property type="component" value="Unassembled WGS sequence"/>
</dbReference>
<proteinExistence type="predicted"/>
<keyword evidence="4" id="KW-1185">Reference proteome</keyword>
<dbReference type="AlphaFoldDB" id="A0A934R4M6"/>
<feature type="transmembrane region" description="Helical" evidence="1">
    <location>
        <begin position="107"/>
        <end position="127"/>
    </location>
</feature>
<feature type="transmembrane region" description="Helical" evidence="1">
    <location>
        <begin position="43"/>
        <end position="65"/>
    </location>
</feature>
<dbReference type="PANTHER" id="PTHR34978:SF3">
    <property type="entry name" value="SLR0241 PROTEIN"/>
    <property type="match status" value="1"/>
</dbReference>
<dbReference type="EMBL" id="JAENIK010000011">
    <property type="protein sequence ID" value="MBK1816181.1"/>
    <property type="molecule type" value="Genomic_DNA"/>
</dbReference>
<accession>A0A934R4M6</accession>
<comment type="caution">
    <text evidence="3">The sequence shown here is derived from an EMBL/GenBank/DDBJ whole genome shotgun (WGS) entry which is preliminary data.</text>
</comment>
<evidence type="ECO:0000259" key="2">
    <source>
        <dbReference type="Pfam" id="PF05569"/>
    </source>
</evidence>
<gene>
    <name evidence="3" type="ORF">JIN84_11200</name>
</gene>
<keyword evidence="1" id="KW-0812">Transmembrane</keyword>
<dbReference type="PANTHER" id="PTHR34978">
    <property type="entry name" value="POSSIBLE SENSOR-TRANSDUCER PROTEIN BLAR"/>
    <property type="match status" value="1"/>
</dbReference>
<dbReference type="Pfam" id="PF05569">
    <property type="entry name" value="Peptidase_M56"/>
    <property type="match status" value="1"/>
</dbReference>
<keyword evidence="1" id="KW-0472">Membrane</keyword>
<organism evidence="3 4">
    <name type="scientific">Luteolibacter yonseiensis</name>
    <dbReference type="NCBI Taxonomy" id="1144680"/>
    <lineage>
        <taxon>Bacteria</taxon>
        <taxon>Pseudomonadati</taxon>
        <taxon>Verrucomicrobiota</taxon>
        <taxon>Verrucomicrobiia</taxon>
        <taxon>Verrucomicrobiales</taxon>
        <taxon>Verrucomicrobiaceae</taxon>
        <taxon>Luteolibacter</taxon>
    </lineage>
</organism>
<dbReference type="RefSeq" id="WP_200351135.1">
    <property type="nucleotide sequence ID" value="NZ_BAABHZ010000006.1"/>
</dbReference>
<evidence type="ECO:0000313" key="4">
    <source>
        <dbReference type="Proteomes" id="UP000600139"/>
    </source>
</evidence>
<dbReference type="CDD" id="cd07341">
    <property type="entry name" value="M56_BlaR1_MecR1_like"/>
    <property type="match status" value="1"/>
</dbReference>
<feature type="transmembrane region" description="Helical" evidence="1">
    <location>
        <begin position="12"/>
        <end position="31"/>
    </location>
</feature>
<evidence type="ECO:0000313" key="3">
    <source>
        <dbReference type="EMBL" id="MBK1816181.1"/>
    </source>
</evidence>
<dbReference type="InterPro" id="IPR052173">
    <property type="entry name" value="Beta-lactam_resp_regulator"/>
</dbReference>